<feature type="chain" id="PRO_5042021659" description="Glycosyl hydrolase family 71" evidence="1">
    <location>
        <begin position="38"/>
        <end position="440"/>
    </location>
</feature>
<evidence type="ECO:0000313" key="3">
    <source>
        <dbReference type="Proteomes" id="UP000244809"/>
    </source>
</evidence>
<dbReference type="EMBL" id="CP021067">
    <property type="protein sequence ID" value="AWG27928.1"/>
    <property type="molecule type" value="Genomic_DNA"/>
</dbReference>
<evidence type="ECO:0008006" key="4">
    <source>
        <dbReference type="Google" id="ProtNLM"/>
    </source>
</evidence>
<gene>
    <name evidence="2" type="ORF">B9Z07_03005</name>
</gene>
<dbReference type="Proteomes" id="UP000244809">
    <property type="component" value="Chromosome 1"/>
</dbReference>
<dbReference type="Gene3D" id="3.20.20.80">
    <property type="entry name" value="Glycosidases"/>
    <property type="match status" value="1"/>
</dbReference>
<dbReference type="AlphaFoldDB" id="A0AAD0IYN1"/>
<sequence>MPPRHSRGRKVMRALRRIAAVALGALALSAGSGSSHGGERVAALAPANTSGSRDFKGSSNGLLAGTSSISKIDVHTLLYSGSTTQVLAHYLPWWGPDPRGVNVGYRSDDPHQAFRTFADMRSRGIDGVIVDWYGAGHFVDTAWQASLPELAKFPGMTFSIMIDSGSFKFNACRGCDLTETILHNLAYISREYFTSSQYLRYDGHPVVSEFGMDAVGKADWARIHAAYPDIYWIHTLAQGFDLPYSKGAYVWAQPSPRATPQAIGTRRDLLYRERFYDIARNQPPGAITVGGVWSGFDDTKASWGAAAPRFLAPSCGRTWLDTFRSINERYSVQRQLPFVQLITWNDYEEGSALETGIASCTAIDAQPVGASVTVRITHAETVDHLELYEQLGDGTFSLAGRYPADTTSMPLPDGRAGTYFIKAVGKPFIQNVVSTAVVVH</sequence>
<feature type="signal peptide" evidence="1">
    <location>
        <begin position="1"/>
        <end position="37"/>
    </location>
</feature>
<keyword evidence="1" id="KW-0732">Signal</keyword>
<name>A0AAD0IYN1_9BURK</name>
<protein>
    <recommendedName>
        <fullName evidence="4">Glycosyl hydrolase family 71</fullName>
    </recommendedName>
</protein>
<reference evidence="2 3" key="1">
    <citation type="submission" date="2017-04" db="EMBL/GenBank/DDBJ databases">
        <title>Complete genome sequence of Burkholderia cenocepacia PC184 Midwest clone.</title>
        <authorList>
            <person name="Mulks M.H."/>
            <person name="Cooper V.S."/>
        </authorList>
    </citation>
    <scope>NUCLEOTIDE SEQUENCE [LARGE SCALE GENOMIC DNA]</scope>
    <source>
        <strain evidence="2 3">PC184 Mulks</strain>
    </source>
</reference>
<evidence type="ECO:0000256" key="1">
    <source>
        <dbReference type="SAM" id="SignalP"/>
    </source>
</evidence>
<evidence type="ECO:0000313" key="2">
    <source>
        <dbReference type="EMBL" id="AWG27928.1"/>
    </source>
</evidence>
<accession>A0AAD0IYN1</accession>
<organism evidence="2 3">
    <name type="scientific">Burkholderia cenocepacia</name>
    <dbReference type="NCBI Taxonomy" id="95486"/>
    <lineage>
        <taxon>Bacteria</taxon>
        <taxon>Pseudomonadati</taxon>
        <taxon>Pseudomonadota</taxon>
        <taxon>Betaproteobacteria</taxon>
        <taxon>Burkholderiales</taxon>
        <taxon>Burkholderiaceae</taxon>
        <taxon>Burkholderia</taxon>
        <taxon>Burkholderia cepacia complex</taxon>
    </lineage>
</organism>
<proteinExistence type="predicted"/>